<dbReference type="InterPro" id="IPR008327">
    <property type="entry name" value="Sig_transdc_resp-reg_antiterm"/>
</dbReference>
<feature type="domain" description="ANTAR" evidence="3">
    <location>
        <begin position="127"/>
        <end position="188"/>
    </location>
</feature>
<keyword evidence="1" id="KW-0597">Phosphoprotein</keyword>
<gene>
    <name evidence="4" type="ORF">MJO52_17280</name>
</gene>
<dbReference type="PANTHER" id="PTHR43367:SF1">
    <property type="entry name" value="TWO-COMPONENT RESPONSE REGULATOR-LIKE APRR6-RELATED"/>
    <property type="match status" value="1"/>
</dbReference>
<proteinExistence type="predicted"/>
<dbReference type="Pfam" id="PF03861">
    <property type="entry name" value="ANTAR"/>
    <property type="match status" value="1"/>
</dbReference>
<organism evidence="4 5">
    <name type="scientific">Microbulbifer variabilis</name>
    <dbReference type="NCBI Taxonomy" id="266805"/>
    <lineage>
        <taxon>Bacteria</taxon>
        <taxon>Pseudomonadati</taxon>
        <taxon>Pseudomonadota</taxon>
        <taxon>Gammaproteobacteria</taxon>
        <taxon>Cellvibrionales</taxon>
        <taxon>Microbulbiferaceae</taxon>
        <taxon>Microbulbifer</taxon>
    </lineage>
</organism>
<dbReference type="InterPro" id="IPR005561">
    <property type="entry name" value="ANTAR"/>
</dbReference>
<dbReference type="PROSITE" id="PS50921">
    <property type="entry name" value="ANTAR"/>
    <property type="match status" value="1"/>
</dbReference>
<dbReference type="Gene3D" id="1.10.10.10">
    <property type="entry name" value="Winged helix-like DNA-binding domain superfamily/Winged helix DNA-binding domain"/>
    <property type="match status" value="1"/>
</dbReference>
<dbReference type="SMART" id="SM01012">
    <property type="entry name" value="ANTAR"/>
    <property type="match status" value="1"/>
</dbReference>
<sequence length="195" mass="21737">MTNISPAIMLVDDNQERAHLVCECLKSAGYTIVAQISSAEGLLFQVEKYRPDVVLIDIESPDRDILESLAIVNREAPTPVAMFSSHNSADFISRAVESGVSAYMAEGITTERVAPAIEIAMAQFKSFQLLRQSLEKTQQQLSDRKTIERAKGLLMAKKKLNEEDAHKILRKLAMSSNATMHAIAEQLIQYFQSEH</sequence>
<dbReference type="Pfam" id="PF00072">
    <property type="entry name" value="Response_reg"/>
    <property type="match status" value="1"/>
</dbReference>
<dbReference type="Gene3D" id="3.40.50.2300">
    <property type="match status" value="1"/>
</dbReference>
<dbReference type="SMART" id="SM00448">
    <property type="entry name" value="REC"/>
    <property type="match status" value="1"/>
</dbReference>
<dbReference type="InterPro" id="IPR011006">
    <property type="entry name" value="CheY-like_superfamily"/>
</dbReference>
<reference evidence="4" key="1">
    <citation type="submission" date="2022-02" db="EMBL/GenBank/DDBJ databases">
        <title>Coral-associated bacteria.</title>
        <authorList>
            <person name="Tang K."/>
            <person name="Wang X."/>
        </authorList>
    </citation>
    <scope>NUCLEOTIDE SEQUENCE</scope>
    <source>
        <strain evidence="4">SCSIO 43006</strain>
    </source>
</reference>
<dbReference type="EMBL" id="CP092418">
    <property type="protein sequence ID" value="USD20796.1"/>
    <property type="molecule type" value="Genomic_DNA"/>
</dbReference>
<dbReference type="InterPro" id="IPR058245">
    <property type="entry name" value="NreC/VraR/RcsB-like_REC"/>
</dbReference>
<evidence type="ECO:0000256" key="1">
    <source>
        <dbReference type="PROSITE-ProRule" id="PRU00169"/>
    </source>
</evidence>
<accession>A0ABY4VBK6</accession>
<dbReference type="InterPro" id="IPR001789">
    <property type="entry name" value="Sig_transdc_resp-reg_receiver"/>
</dbReference>
<evidence type="ECO:0000259" key="3">
    <source>
        <dbReference type="PROSITE" id="PS50921"/>
    </source>
</evidence>
<evidence type="ECO:0000313" key="4">
    <source>
        <dbReference type="EMBL" id="USD20796.1"/>
    </source>
</evidence>
<evidence type="ECO:0000313" key="5">
    <source>
        <dbReference type="Proteomes" id="UP001055658"/>
    </source>
</evidence>
<evidence type="ECO:0000259" key="2">
    <source>
        <dbReference type="PROSITE" id="PS50110"/>
    </source>
</evidence>
<dbReference type="Proteomes" id="UP001055658">
    <property type="component" value="Chromosome"/>
</dbReference>
<dbReference type="RefSeq" id="WP_252083202.1">
    <property type="nucleotide sequence ID" value="NZ_CP092418.1"/>
</dbReference>
<dbReference type="PROSITE" id="PS50110">
    <property type="entry name" value="RESPONSE_REGULATORY"/>
    <property type="match status" value="1"/>
</dbReference>
<dbReference type="InterPro" id="IPR036388">
    <property type="entry name" value="WH-like_DNA-bd_sf"/>
</dbReference>
<name>A0ABY4VBK6_9GAMM</name>
<dbReference type="SUPFAM" id="SSF52172">
    <property type="entry name" value="CheY-like"/>
    <property type="match status" value="1"/>
</dbReference>
<dbReference type="PANTHER" id="PTHR43367">
    <property type="match status" value="1"/>
</dbReference>
<dbReference type="PIRSF" id="PIRSF036382">
    <property type="entry name" value="RR_antiterm"/>
    <property type="match status" value="1"/>
</dbReference>
<feature type="modified residue" description="4-aspartylphosphate" evidence="1">
    <location>
        <position position="57"/>
    </location>
</feature>
<dbReference type="CDD" id="cd17535">
    <property type="entry name" value="REC_NarL-like"/>
    <property type="match status" value="1"/>
</dbReference>
<protein>
    <submittedName>
        <fullName evidence="4">ANTAR domain-containing protein</fullName>
    </submittedName>
</protein>
<feature type="domain" description="Response regulatory" evidence="2">
    <location>
        <begin position="7"/>
        <end position="121"/>
    </location>
</feature>
<keyword evidence="5" id="KW-1185">Reference proteome</keyword>